<evidence type="ECO:0000313" key="5">
    <source>
        <dbReference type="Proteomes" id="UP000245119"/>
    </source>
</evidence>
<comment type="caution">
    <text evidence="4">The sequence shown here is derived from an EMBL/GenBank/DDBJ whole genome shotgun (WGS) entry which is preliminary data.</text>
</comment>
<gene>
    <name evidence="4" type="ORF">C0Q70_20734</name>
</gene>
<dbReference type="GO" id="GO:0015031">
    <property type="term" value="P:protein transport"/>
    <property type="evidence" value="ECO:0007669"/>
    <property type="project" value="TreeGrafter"/>
</dbReference>
<evidence type="ECO:0000256" key="2">
    <source>
        <dbReference type="SAM" id="MobiDB-lite"/>
    </source>
</evidence>
<dbReference type="InterPro" id="IPR014752">
    <property type="entry name" value="Arrestin-like_C"/>
</dbReference>
<evidence type="ECO:0000313" key="4">
    <source>
        <dbReference type="EMBL" id="PVD20238.1"/>
    </source>
</evidence>
<evidence type="ECO:0000256" key="1">
    <source>
        <dbReference type="ARBA" id="ARBA00005298"/>
    </source>
</evidence>
<dbReference type="EMBL" id="PZQS01000013">
    <property type="protein sequence ID" value="PVD20238.1"/>
    <property type="molecule type" value="Genomic_DNA"/>
</dbReference>
<dbReference type="PANTHER" id="PTHR11188:SF176">
    <property type="entry name" value="ARRESTIN DOMAIN-CONTAINING PROTEIN 1"/>
    <property type="match status" value="1"/>
</dbReference>
<dbReference type="SMART" id="SM01017">
    <property type="entry name" value="Arrestin_C"/>
    <property type="match status" value="1"/>
</dbReference>
<proteinExistence type="inferred from homology"/>
<feature type="domain" description="Arrestin C-terminal-like" evidence="3">
    <location>
        <begin position="83"/>
        <end position="211"/>
    </location>
</feature>
<reference evidence="4 5" key="1">
    <citation type="submission" date="2018-04" db="EMBL/GenBank/DDBJ databases">
        <title>The genome of golden apple snail Pomacea canaliculata provides insight into stress tolerance and invasive adaptation.</title>
        <authorList>
            <person name="Liu C."/>
            <person name="Liu B."/>
            <person name="Ren Y."/>
            <person name="Zhang Y."/>
            <person name="Wang H."/>
            <person name="Li S."/>
            <person name="Jiang F."/>
            <person name="Yin L."/>
            <person name="Zhang G."/>
            <person name="Qian W."/>
            <person name="Fan W."/>
        </authorList>
    </citation>
    <scope>NUCLEOTIDE SEQUENCE [LARGE SCALE GENOMIC DNA]</scope>
    <source>
        <strain evidence="4">SZHN2017</strain>
        <tissue evidence="4">Muscle</tissue>
    </source>
</reference>
<comment type="similarity">
    <text evidence="1">Belongs to the arrestin family.</text>
</comment>
<dbReference type="InterPro" id="IPR014756">
    <property type="entry name" value="Ig_E-set"/>
</dbReference>
<organism evidence="4 5">
    <name type="scientific">Pomacea canaliculata</name>
    <name type="common">Golden apple snail</name>
    <dbReference type="NCBI Taxonomy" id="400727"/>
    <lineage>
        <taxon>Eukaryota</taxon>
        <taxon>Metazoa</taxon>
        <taxon>Spiralia</taxon>
        <taxon>Lophotrochozoa</taxon>
        <taxon>Mollusca</taxon>
        <taxon>Gastropoda</taxon>
        <taxon>Caenogastropoda</taxon>
        <taxon>Architaenioglossa</taxon>
        <taxon>Ampullarioidea</taxon>
        <taxon>Ampullariidae</taxon>
        <taxon>Pomacea</taxon>
    </lineage>
</organism>
<sequence>MPAGCHSLEFEITIPDTLPGSFEGRYGFVRHWLDCVVDRPGAAELRTSRALSVICDSDLNRHPAVMKSVRHHEHVVLCCGCFRPDQYDVSCQLPYTGYVPGETIFPDVRVRNFTRTTILLTVRLVMVTTYRAKNRVKVTKNVVVEEQKDVLRTEVTRWEPALQVPALPPTGLGGCHVIDVRYFLQVDVSSRGWGWQGVAFQDEIKIGTIPLRHVANVRHAEVRLPLQLMASHKALLVDQPALRMLAHAPVGNGSCLLSAKAPSSDGKVTSDVESGSPLAHEPPRDVMLVDPGSRTRATSIISTSSHWSFHPHTPMGVPRLHPGFLKKLAGKRNGKRGSKGFVPKLPTIYSV</sequence>
<dbReference type="InterPro" id="IPR050357">
    <property type="entry name" value="Arrestin_domain-protein"/>
</dbReference>
<evidence type="ECO:0000259" key="3">
    <source>
        <dbReference type="SMART" id="SM01017"/>
    </source>
</evidence>
<dbReference type="Pfam" id="PF02752">
    <property type="entry name" value="Arrestin_C"/>
    <property type="match status" value="1"/>
</dbReference>
<keyword evidence="5" id="KW-1185">Reference proteome</keyword>
<dbReference type="InterPro" id="IPR011022">
    <property type="entry name" value="Arrestin_C-like"/>
</dbReference>
<dbReference type="PANTHER" id="PTHR11188">
    <property type="entry name" value="ARRESTIN DOMAIN CONTAINING PROTEIN"/>
    <property type="match status" value="1"/>
</dbReference>
<dbReference type="InterPro" id="IPR011021">
    <property type="entry name" value="Arrestin-like_N"/>
</dbReference>
<dbReference type="Gene3D" id="2.60.40.640">
    <property type="match status" value="2"/>
</dbReference>
<protein>
    <recommendedName>
        <fullName evidence="3">Arrestin C-terminal-like domain-containing protein</fullName>
    </recommendedName>
</protein>
<dbReference type="STRING" id="400727.A0A2T7NGF0"/>
<dbReference type="Proteomes" id="UP000245119">
    <property type="component" value="Linkage Group LG13"/>
</dbReference>
<dbReference type="AlphaFoldDB" id="A0A2T7NGF0"/>
<accession>A0A2T7NGF0</accession>
<dbReference type="Pfam" id="PF00339">
    <property type="entry name" value="Arrestin_N"/>
    <property type="match status" value="1"/>
</dbReference>
<dbReference type="SUPFAM" id="SSF81296">
    <property type="entry name" value="E set domains"/>
    <property type="match status" value="2"/>
</dbReference>
<name>A0A2T7NGF0_POMCA</name>
<dbReference type="GO" id="GO:0005737">
    <property type="term" value="C:cytoplasm"/>
    <property type="evidence" value="ECO:0007669"/>
    <property type="project" value="TreeGrafter"/>
</dbReference>
<feature type="region of interest" description="Disordered" evidence="2">
    <location>
        <begin position="263"/>
        <end position="283"/>
    </location>
</feature>